<gene>
    <name evidence="3" type="ORF">K2173_006262</name>
</gene>
<feature type="chain" id="PRO_5043518827" description="Transmembrane protein 220" evidence="2">
    <location>
        <begin position="27"/>
        <end position="171"/>
    </location>
</feature>
<proteinExistence type="predicted"/>
<dbReference type="PANTHER" id="PTHR34262">
    <property type="entry name" value="TRANSMEMBRANE PROTEIN 220"/>
    <property type="match status" value="1"/>
</dbReference>
<evidence type="ECO:0000313" key="4">
    <source>
        <dbReference type="Proteomes" id="UP001159364"/>
    </source>
</evidence>
<name>A0AAV8TCR3_9ROSI</name>
<dbReference type="InterPro" id="IPR029377">
    <property type="entry name" value="TMEM220"/>
</dbReference>
<accession>A0AAV8TCR3</accession>
<feature type="transmembrane region" description="Helical" evidence="1">
    <location>
        <begin position="141"/>
        <end position="161"/>
    </location>
</feature>
<evidence type="ECO:0008006" key="5">
    <source>
        <dbReference type="Google" id="ProtNLM"/>
    </source>
</evidence>
<organism evidence="3 4">
    <name type="scientific">Erythroxylum novogranatense</name>
    <dbReference type="NCBI Taxonomy" id="1862640"/>
    <lineage>
        <taxon>Eukaryota</taxon>
        <taxon>Viridiplantae</taxon>
        <taxon>Streptophyta</taxon>
        <taxon>Embryophyta</taxon>
        <taxon>Tracheophyta</taxon>
        <taxon>Spermatophyta</taxon>
        <taxon>Magnoliopsida</taxon>
        <taxon>eudicotyledons</taxon>
        <taxon>Gunneridae</taxon>
        <taxon>Pentapetalae</taxon>
        <taxon>rosids</taxon>
        <taxon>fabids</taxon>
        <taxon>Malpighiales</taxon>
        <taxon>Erythroxylaceae</taxon>
        <taxon>Erythroxylum</taxon>
    </lineage>
</organism>
<dbReference type="AlphaFoldDB" id="A0AAV8TCR3"/>
<dbReference type="Proteomes" id="UP001159364">
    <property type="component" value="Linkage Group LG05"/>
</dbReference>
<keyword evidence="4" id="KW-1185">Reference proteome</keyword>
<protein>
    <recommendedName>
        <fullName evidence="5">Transmembrane protein 220</fullName>
    </recommendedName>
</protein>
<comment type="caution">
    <text evidence="3">The sequence shown here is derived from an EMBL/GenBank/DDBJ whole genome shotgun (WGS) entry which is preliminary data.</text>
</comment>
<dbReference type="EMBL" id="JAIWQS010000005">
    <property type="protein sequence ID" value="KAJ8764522.1"/>
    <property type="molecule type" value="Genomic_DNA"/>
</dbReference>
<feature type="transmembrane region" description="Helical" evidence="1">
    <location>
        <begin position="34"/>
        <end position="50"/>
    </location>
</feature>
<reference evidence="3 4" key="1">
    <citation type="submission" date="2021-09" db="EMBL/GenBank/DDBJ databases">
        <title>Genomic insights and catalytic innovation underlie evolution of tropane alkaloids biosynthesis.</title>
        <authorList>
            <person name="Wang Y.-J."/>
            <person name="Tian T."/>
            <person name="Huang J.-P."/>
            <person name="Huang S.-X."/>
        </authorList>
    </citation>
    <scope>NUCLEOTIDE SEQUENCE [LARGE SCALE GENOMIC DNA]</scope>
    <source>
        <strain evidence="3">KIB-2018</strain>
        <tissue evidence="3">Leaf</tissue>
    </source>
</reference>
<sequence length="171" mass="19440">MATSPSTKLFTLCSILMAALFAYSASVQLNDPDWYFWFPLYSCGGVVNLMNCKVSCTQIRRAALVTLWLGIFLFLKVVFEGFMISRSGFWSLDLSKRLVREKTGSGLVVASMVLHLLSLHETTHAMPRKNKELRSYSYISYGMAILACFSFGLPFFFFVIMHGELKFDHNE</sequence>
<evidence type="ECO:0000256" key="2">
    <source>
        <dbReference type="SAM" id="SignalP"/>
    </source>
</evidence>
<feature type="transmembrane region" description="Helical" evidence="1">
    <location>
        <begin position="62"/>
        <end position="84"/>
    </location>
</feature>
<evidence type="ECO:0000256" key="1">
    <source>
        <dbReference type="SAM" id="Phobius"/>
    </source>
</evidence>
<keyword evidence="1" id="KW-1133">Transmembrane helix</keyword>
<keyword evidence="1" id="KW-0472">Membrane</keyword>
<dbReference type="Pfam" id="PF15071">
    <property type="entry name" value="TMEM220"/>
    <property type="match status" value="1"/>
</dbReference>
<keyword evidence="2" id="KW-0732">Signal</keyword>
<evidence type="ECO:0000313" key="3">
    <source>
        <dbReference type="EMBL" id="KAJ8764522.1"/>
    </source>
</evidence>
<keyword evidence="1" id="KW-0812">Transmembrane</keyword>
<feature type="signal peptide" evidence="2">
    <location>
        <begin position="1"/>
        <end position="26"/>
    </location>
</feature>
<dbReference type="PANTHER" id="PTHR34262:SF1">
    <property type="entry name" value="TRANSMEMBRANE PROTEIN 220"/>
    <property type="match status" value="1"/>
</dbReference>